<comment type="caution">
    <text evidence="8">The sequence shown here is derived from an EMBL/GenBank/DDBJ whole genome shotgun (WGS) entry which is preliminary data.</text>
</comment>
<reference evidence="8 9" key="1">
    <citation type="journal article" date="2013" name="Genome Announc.">
        <title>Draft Genome Sequence of Methylophaga lonarensis MPLT, a Haloalkaliphilic (Non-Methane-Utilizing) Methylotroph.</title>
        <authorList>
            <person name="Shetty S.A."/>
            <person name="Marathe N.P."/>
            <person name="Munot H."/>
            <person name="Antony C.P."/>
            <person name="Dhotre D.P."/>
            <person name="Murrell J.C."/>
            <person name="Shouche Y.S."/>
        </authorList>
    </citation>
    <scope>NUCLEOTIDE SEQUENCE [LARGE SCALE GENOMIC DNA]</scope>
    <source>
        <strain evidence="8 9">MPL</strain>
    </source>
</reference>
<evidence type="ECO:0000256" key="5">
    <source>
        <dbReference type="SAM" id="Coils"/>
    </source>
</evidence>
<dbReference type="SMART" id="SM00528">
    <property type="entry name" value="HNS"/>
    <property type="match status" value="1"/>
</dbReference>
<keyword evidence="9" id="KW-1185">Reference proteome</keyword>
<evidence type="ECO:0000256" key="6">
    <source>
        <dbReference type="SAM" id="MobiDB-lite"/>
    </source>
</evidence>
<dbReference type="PANTHER" id="PTHR38097">
    <property type="match status" value="1"/>
</dbReference>
<evidence type="ECO:0000256" key="1">
    <source>
        <dbReference type="ARBA" id="ARBA00004453"/>
    </source>
</evidence>
<keyword evidence="4 8" id="KW-0238">DNA-binding</keyword>
<dbReference type="GO" id="GO:0000976">
    <property type="term" value="F:transcription cis-regulatory region binding"/>
    <property type="evidence" value="ECO:0007669"/>
    <property type="project" value="TreeGrafter"/>
</dbReference>
<feature type="coiled-coil region" evidence="5">
    <location>
        <begin position="14"/>
        <end position="41"/>
    </location>
</feature>
<dbReference type="InterPro" id="IPR027444">
    <property type="entry name" value="H-NS_C_dom"/>
</dbReference>
<dbReference type="GO" id="GO:0001217">
    <property type="term" value="F:DNA-binding transcription repressor activity"/>
    <property type="evidence" value="ECO:0007669"/>
    <property type="project" value="TreeGrafter"/>
</dbReference>
<evidence type="ECO:0000259" key="7">
    <source>
        <dbReference type="SMART" id="SM00528"/>
    </source>
</evidence>
<protein>
    <submittedName>
        <fullName evidence="8">DNA-binding protein H-NS</fullName>
    </submittedName>
</protein>
<evidence type="ECO:0000313" key="8">
    <source>
        <dbReference type="EMBL" id="EMR13043.1"/>
    </source>
</evidence>
<dbReference type="Gene3D" id="4.10.430.10">
    <property type="entry name" value="Histone-like protein H-NS, C-terminal domain"/>
    <property type="match status" value="1"/>
</dbReference>
<proteinExistence type="inferred from homology"/>
<dbReference type="EMBL" id="APHR01000035">
    <property type="protein sequence ID" value="EMR13043.1"/>
    <property type="molecule type" value="Genomic_DNA"/>
</dbReference>
<accession>M7NW96</accession>
<gene>
    <name evidence="8" type="ORF">MPL1_06964</name>
</gene>
<evidence type="ECO:0000256" key="4">
    <source>
        <dbReference type="ARBA" id="ARBA00023125"/>
    </source>
</evidence>
<dbReference type="GO" id="GO:0005829">
    <property type="term" value="C:cytosol"/>
    <property type="evidence" value="ECO:0007669"/>
    <property type="project" value="TreeGrafter"/>
</dbReference>
<dbReference type="Proteomes" id="UP000012019">
    <property type="component" value="Unassembled WGS sequence"/>
</dbReference>
<dbReference type="GO" id="GO:0009295">
    <property type="term" value="C:nucleoid"/>
    <property type="evidence" value="ECO:0007669"/>
    <property type="project" value="UniProtKB-SubCell"/>
</dbReference>
<dbReference type="RefSeq" id="WP_009726384.1">
    <property type="nucleotide sequence ID" value="NZ_APHR01000035.1"/>
</dbReference>
<evidence type="ECO:0000256" key="3">
    <source>
        <dbReference type="ARBA" id="ARBA00022490"/>
    </source>
</evidence>
<dbReference type="STRING" id="1286106.MPL1_06964"/>
<dbReference type="GO" id="GO:0032993">
    <property type="term" value="C:protein-DNA complex"/>
    <property type="evidence" value="ECO:0007669"/>
    <property type="project" value="TreeGrafter"/>
</dbReference>
<dbReference type="InterPro" id="IPR037150">
    <property type="entry name" value="H-NS_C_dom_sf"/>
</dbReference>
<comment type="similarity">
    <text evidence="2">Belongs to the histone-like protein H-NS family.</text>
</comment>
<dbReference type="PANTHER" id="PTHR38097:SF2">
    <property type="entry name" value="DNA-BINDING PROTEIN STPA"/>
    <property type="match status" value="1"/>
</dbReference>
<dbReference type="SUPFAM" id="SSF81273">
    <property type="entry name" value="H-NS histone-like proteins"/>
    <property type="match status" value="1"/>
</dbReference>
<feature type="region of interest" description="Disordered" evidence="6">
    <location>
        <begin position="79"/>
        <end position="105"/>
    </location>
</feature>
<feature type="compositionally biased region" description="Basic and acidic residues" evidence="6">
    <location>
        <begin position="87"/>
        <end position="98"/>
    </location>
</feature>
<evidence type="ECO:0000313" key="9">
    <source>
        <dbReference type="Proteomes" id="UP000012019"/>
    </source>
</evidence>
<sequence>MTDLSKIDLKSLSEQELQNLINQSKKQIKKLKTKKQDALNSKDADVAAVADAVRQLAKTKKVTPALALSAVAKNMRVAMTPQRKPRATADVKYRHPQDPSKTWKGFGKRPLWLVEELNRGKKIEDFRVG</sequence>
<dbReference type="GO" id="GO:0003681">
    <property type="term" value="F:bent DNA binding"/>
    <property type="evidence" value="ECO:0007669"/>
    <property type="project" value="TreeGrafter"/>
</dbReference>
<dbReference type="AlphaFoldDB" id="M7NW96"/>
<comment type="subcellular location">
    <subcellularLocation>
        <location evidence="1">Cytoplasm</location>
        <location evidence="1">Nucleoid</location>
    </subcellularLocation>
</comment>
<organism evidence="8 9">
    <name type="scientific">Methylophaga lonarensis MPL</name>
    <dbReference type="NCBI Taxonomy" id="1286106"/>
    <lineage>
        <taxon>Bacteria</taxon>
        <taxon>Pseudomonadati</taxon>
        <taxon>Pseudomonadota</taxon>
        <taxon>Gammaproteobacteria</taxon>
        <taxon>Thiotrichales</taxon>
        <taxon>Piscirickettsiaceae</taxon>
        <taxon>Methylophaga</taxon>
    </lineage>
</organism>
<evidence type="ECO:0000256" key="2">
    <source>
        <dbReference type="ARBA" id="ARBA00010610"/>
    </source>
</evidence>
<feature type="domain" description="DNA-binding protein H-NS-like C-terminal" evidence="7">
    <location>
        <begin position="83"/>
        <end position="128"/>
    </location>
</feature>
<dbReference type="OrthoDB" id="5297879at2"/>
<keyword evidence="5" id="KW-0175">Coiled coil</keyword>
<keyword evidence="3" id="KW-0963">Cytoplasm</keyword>
<dbReference type="Pfam" id="PF00816">
    <property type="entry name" value="Histone_HNS"/>
    <property type="match status" value="1"/>
</dbReference>
<dbReference type="GO" id="GO:0003680">
    <property type="term" value="F:minor groove of adenine-thymine-rich DNA binding"/>
    <property type="evidence" value="ECO:0007669"/>
    <property type="project" value="TreeGrafter"/>
</dbReference>
<dbReference type="eggNOG" id="COG2916">
    <property type="taxonomic scope" value="Bacteria"/>
</dbReference>
<name>M7NW96_9GAMM</name>
<dbReference type="PATRIC" id="fig|1286106.3.peg.1398"/>